<evidence type="ECO:0000313" key="2">
    <source>
        <dbReference type="EMBL" id="QFG06811.1"/>
    </source>
</evidence>
<keyword evidence="3" id="KW-1185">Reference proteome</keyword>
<keyword evidence="1" id="KW-1033">Host cell outer membrane</keyword>
<organism evidence="2 3">
    <name type="scientific">Serratia phage Pila</name>
    <dbReference type="NCBI Taxonomy" id="2650875"/>
    <lineage>
        <taxon>Viruses</taxon>
        <taxon>Duplodnaviria</taxon>
        <taxon>Heunggongvirae</taxon>
        <taxon>Uroviricota</taxon>
        <taxon>Caudoviricetes</taxon>
        <taxon>Autographivirales</taxon>
        <taxon>Autotranscriptaviridae</taxon>
        <taxon>Studiervirinae</taxon>
        <taxon>Teseptimavirus</taxon>
        <taxon>Teseptimavirus pila</taxon>
    </lineage>
</organism>
<gene>
    <name evidence="2" type="ORF">CPT_Pila_042</name>
</gene>
<comment type="subcellular location">
    <subcellularLocation>
        <location evidence="1">Virion</location>
    </subcellularLocation>
    <subcellularLocation>
        <location evidence="1">Host cell outer membrane</location>
    </subcellularLocation>
</comment>
<name>A0A5J6T9E8_9CAUD</name>
<keyword evidence="1" id="KW-1171">Viral genome ejection through host cell envelope</keyword>
<dbReference type="Pfam" id="PF24072">
    <property type="entry name" value="T7_gp14"/>
    <property type="match status" value="1"/>
</dbReference>
<proteinExistence type="inferred from homology"/>
<comment type="subunit">
    <text evidence="1">Interacts with the portal protein. Interacts with gp15.</text>
</comment>
<protein>
    <recommendedName>
        <fullName evidence="1">Internal virion protein gp14</fullName>
    </recommendedName>
</protein>
<keyword evidence="1" id="KW-1162">Viral penetration into host cytoplasm</keyword>
<evidence type="ECO:0000313" key="3">
    <source>
        <dbReference type="Proteomes" id="UP000326147"/>
    </source>
</evidence>
<dbReference type="HAMAP" id="MF_04118">
    <property type="entry name" value="GP14_T7"/>
    <property type="match status" value="1"/>
</dbReference>
<comment type="function">
    <text evidence="1">Component of the cylindrical core that assembles on the inner surface of the capsid during capsid formation and plays a role in viral DNA ejection into the host cell. The inner core is composed of stacked rings of gp14, gp15 and gp16 proteins. Following binding to the host cell surface, the internal core is disassembled and gp14 is ejected along with gp15 and gp16 into the infected cell. May form a simple channel spanning the outer membrane.</text>
</comment>
<keyword evidence="1" id="KW-0472">Membrane</keyword>
<reference evidence="2 3" key="2">
    <citation type="journal article" date="2020" name="Microbiol. Resour. Announc.">
        <title>Complete Genome Sequence of Serratia marcescens Podophage Pila.</title>
        <authorList>
            <person name="Melbern L."/>
            <person name="Broussard K."/>
            <person name="Moreland R."/>
            <person name="Liu M."/>
            <person name="Ramsey J."/>
            <person name="Leavitt J."/>
        </authorList>
    </citation>
    <scope>NUCLEOTIDE SEQUENCE [LARGE SCALE GENOMIC DNA]</scope>
</reference>
<dbReference type="GO" id="GO:0020002">
    <property type="term" value="C:host cell plasma membrane"/>
    <property type="evidence" value="ECO:0007669"/>
    <property type="project" value="UniProtKB-SubCell"/>
</dbReference>
<dbReference type="GO" id="GO:0044423">
    <property type="term" value="C:virion component"/>
    <property type="evidence" value="ECO:0007669"/>
    <property type="project" value="UniProtKB-UniRule"/>
</dbReference>
<sequence>MKSTHEMVNFSYLQSRKEDNHMCWMAAIPIALAGAQAISGQNAQAKMIAAQTAAGRRQAMEIMKQTNIQNADLSLQARSKLEEASSELTSQNMQKVQAMGSIRAAIGESMLEGSSMDRIKRVTEGQFIREANMVTENYRRDYQAIFAQQLGGTQSAASQIDEIYKGEQKQKSKLQMVLDPLAIMGSSAASAYADGKFDSKSTTKAPIVAAKGTKTGR</sequence>
<reference evidence="3" key="1">
    <citation type="submission" date="2019-06" db="EMBL/GenBank/DDBJ databases">
        <title>Complete genome sequence of Serratia marcescens podophage Pila.</title>
        <authorList>
            <person name="Melbern L."/>
            <person name="Broussard K."/>
            <person name="Moreland R."/>
            <person name="Liu M."/>
            <person name="Ramsey J."/>
            <person name="Leavitt J."/>
        </authorList>
    </citation>
    <scope>NUCLEOTIDE SEQUENCE [LARGE SCALE GENOMIC DNA]</scope>
</reference>
<keyword evidence="1" id="KW-1244">Viral short tail ejection system</keyword>
<dbReference type="GO" id="GO:0099002">
    <property type="term" value="P:symbiont genome ejection through host cell envelope, short tail mechanism"/>
    <property type="evidence" value="ECO:0007669"/>
    <property type="project" value="UniProtKB-UniRule"/>
</dbReference>
<comment type="similarity">
    <text evidence="1">Belongs to the T7virus internal virion protein gp14 family.</text>
</comment>
<dbReference type="EMBL" id="MN098329">
    <property type="protein sequence ID" value="QFG06811.1"/>
    <property type="molecule type" value="Genomic_DNA"/>
</dbReference>
<keyword evidence="1" id="KW-1160">Virus entry into host cell</keyword>
<dbReference type="Proteomes" id="UP000326147">
    <property type="component" value="Segment"/>
</dbReference>
<evidence type="ECO:0000256" key="1">
    <source>
        <dbReference type="HAMAP-Rule" id="MF_04118"/>
    </source>
</evidence>
<accession>A0A5J6T9E8</accession>
<keyword evidence="1" id="KW-0946">Virion</keyword>
<dbReference type="InterPro" id="IPR038996">
    <property type="entry name" value="Gp14"/>
</dbReference>
<keyword evidence="1" id="KW-1043">Host membrane</keyword>